<dbReference type="InterPro" id="IPR023058">
    <property type="entry name" value="PPIase_PpiC_CS"/>
</dbReference>
<dbReference type="PROSITE" id="PS01096">
    <property type="entry name" value="PPIC_PPIASE_1"/>
    <property type="match status" value="1"/>
</dbReference>
<evidence type="ECO:0000259" key="13">
    <source>
        <dbReference type="PROSITE" id="PS50198"/>
    </source>
</evidence>
<dbReference type="Pfam" id="PF13616">
    <property type="entry name" value="Rotamase_3"/>
    <property type="match status" value="1"/>
</dbReference>
<evidence type="ECO:0000256" key="11">
    <source>
        <dbReference type="PROSITE-ProRule" id="PRU00278"/>
    </source>
</evidence>
<dbReference type="Proteomes" id="UP000316238">
    <property type="component" value="Unassembled WGS sequence"/>
</dbReference>
<evidence type="ECO:0000256" key="3">
    <source>
        <dbReference type="ARBA" id="ARBA00022519"/>
    </source>
</evidence>
<dbReference type="SUPFAM" id="SSF54534">
    <property type="entry name" value="FKBP-like"/>
    <property type="match status" value="2"/>
</dbReference>
<dbReference type="InterPro" id="IPR052029">
    <property type="entry name" value="PpiD_chaperone"/>
</dbReference>
<keyword evidence="4 12" id="KW-0812">Transmembrane</keyword>
<comment type="subcellular location">
    <subcellularLocation>
        <location evidence="1">Cell inner membrane</location>
        <topology evidence="1">Single-pass type II membrane protein</topology>
        <orientation evidence="1">Periplasmic side</orientation>
    </subcellularLocation>
</comment>
<dbReference type="PANTHER" id="PTHR47529:SF1">
    <property type="entry name" value="PERIPLASMIC CHAPERONE PPID"/>
    <property type="match status" value="1"/>
</dbReference>
<evidence type="ECO:0000256" key="5">
    <source>
        <dbReference type="ARBA" id="ARBA00022989"/>
    </source>
</evidence>
<evidence type="ECO:0000256" key="8">
    <source>
        <dbReference type="ARBA" id="ARBA00038408"/>
    </source>
</evidence>
<dbReference type="InterPro" id="IPR000297">
    <property type="entry name" value="PPIase_PpiC"/>
</dbReference>
<evidence type="ECO:0000313" key="15">
    <source>
        <dbReference type="Proteomes" id="UP000316238"/>
    </source>
</evidence>
<dbReference type="Pfam" id="PF13145">
    <property type="entry name" value="Rotamase_2"/>
    <property type="match status" value="1"/>
</dbReference>
<keyword evidence="11" id="KW-0697">Rotamase</keyword>
<evidence type="ECO:0000256" key="6">
    <source>
        <dbReference type="ARBA" id="ARBA00023136"/>
    </source>
</evidence>
<gene>
    <name evidence="14" type="ORF">CDV28_11920</name>
</gene>
<keyword evidence="7" id="KW-0143">Chaperone</keyword>
<dbReference type="Gene3D" id="1.10.4030.10">
    <property type="entry name" value="Porin chaperone SurA, peptide-binding domain"/>
    <property type="match status" value="1"/>
</dbReference>
<feature type="domain" description="PpiC" evidence="13">
    <location>
        <begin position="264"/>
        <end position="367"/>
    </location>
</feature>
<dbReference type="AlphaFoldDB" id="A0A521G110"/>
<dbReference type="Pfam" id="PF13624">
    <property type="entry name" value="SurA_N_3"/>
    <property type="match status" value="1"/>
</dbReference>
<organism evidence="14 15">
    <name type="scientific">Candidatus Electronema aureum</name>
    <dbReference type="NCBI Taxonomy" id="2005002"/>
    <lineage>
        <taxon>Bacteria</taxon>
        <taxon>Pseudomonadati</taxon>
        <taxon>Thermodesulfobacteriota</taxon>
        <taxon>Desulfobulbia</taxon>
        <taxon>Desulfobulbales</taxon>
        <taxon>Desulfobulbaceae</taxon>
        <taxon>Candidatus Electronema</taxon>
    </lineage>
</organism>
<evidence type="ECO:0000256" key="12">
    <source>
        <dbReference type="SAM" id="Phobius"/>
    </source>
</evidence>
<keyword evidence="6 12" id="KW-0472">Membrane</keyword>
<dbReference type="PROSITE" id="PS50198">
    <property type="entry name" value="PPIC_PPIASE_2"/>
    <property type="match status" value="2"/>
</dbReference>
<keyword evidence="5 12" id="KW-1133">Transmembrane helix</keyword>
<dbReference type="Gene3D" id="3.10.50.40">
    <property type="match status" value="2"/>
</dbReference>
<evidence type="ECO:0000256" key="10">
    <source>
        <dbReference type="ARBA" id="ARBA00042775"/>
    </source>
</evidence>
<evidence type="ECO:0000313" key="14">
    <source>
        <dbReference type="EMBL" id="TAA74707.1"/>
    </source>
</evidence>
<dbReference type="PANTHER" id="PTHR47529">
    <property type="entry name" value="PEPTIDYL-PROLYL CIS-TRANS ISOMERASE D"/>
    <property type="match status" value="1"/>
</dbReference>
<dbReference type="GO" id="GO:0003755">
    <property type="term" value="F:peptidyl-prolyl cis-trans isomerase activity"/>
    <property type="evidence" value="ECO:0007669"/>
    <property type="project" value="UniProtKB-KW"/>
</dbReference>
<evidence type="ECO:0000256" key="9">
    <source>
        <dbReference type="ARBA" id="ARBA00040743"/>
    </source>
</evidence>
<accession>A0A521G110</accession>
<feature type="domain" description="PpiC" evidence="13">
    <location>
        <begin position="363"/>
        <end position="474"/>
    </location>
</feature>
<dbReference type="GO" id="GO:0005886">
    <property type="term" value="C:plasma membrane"/>
    <property type="evidence" value="ECO:0007669"/>
    <property type="project" value="UniProtKB-SubCell"/>
</dbReference>
<proteinExistence type="inferred from homology"/>
<evidence type="ECO:0000256" key="4">
    <source>
        <dbReference type="ARBA" id="ARBA00022692"/>
    </source>
</evidence>
<keyword evidence="15" id="KW-1185">Reference proteome</keyword>
<dbReference type="InterPro" id="IPR027304">
    <property type="entry name" value="Trigger_fact/SurA_dom_sf"/>
</dbReference>
<keyword evidence="11 14" id="KW-0413">Isomerase</keyword>
<comment type="similarity">
    <text evidence="8">Belongs to the PpiD chaperone family.</text>
</comment>
<evidence type="ECO:0000256" key="7">
    <source>
        <dbReference type="ARBA" id="ARBA00023186"/>
    </source>
</evidence>
<name>A0A521G110_9BACT</name>
<keyword evidence="3" id="KW-0997">Cell inner membrane</keyword>
<dbReference type="SUPFAM" id="SSF109998">
    <property type="entry name" value="Triger factor/SurA peptide-binding domain-like"/>
    <property type="match status" value="1"/>
</dbReference>
<reference evidence="14" key="1">
    <citation type="submission" date="2017-07" db="EMBL/GenBank/DDBJ databases">
        <title>The cable genome - Insights into the physiology and evolution of filamentous bacteria capable of sulfide oxidation via long distance electron transfer.</title>
        <authorList>
            <person name="Thorup C."/>
            <person name="Bjerg J.T."/>
            <person name="Schreiber L."/>
            <person name="Nielsen L.P."/>
            <person name="Kjeldsen K.U."/>
            <person name="Boesen T."/>
            <person name="Boggild A."/>
            <person name="Meysman F."/>
            <person name="Geelhoed J."/>
            <person name="Schramm A."/>
        </authorList>
    </citation>
    <scope>NUCLEOTIDE SEQUENCE [LARGE SCALE GENOMIC DNA]</scope>
    <source>
        <strain evidence="14">GS</strain>
    </source>
</reference>
<dbReference type="EMBL" id="NQJD01000019">
    <property type="protein sequence ID" value="TAA74707.1"/>
    <property type="molecule type" value="Genomic_DNA"/>
</dbReference>
<keyword evidence="2" id="KW-1003">Cell membrane</keyword>
<protein>
    <recommendedName>
        <fullName evidence="9">Periplasmic chaperone PpiD</fullName>
    </recommendedName>
    <alternativeName>
        <fullName evidence="10">Periplasmic folding chaperone</fullName>
    </alternativeName>
</protein>
<feature type="transmembrane region" description="Helical" evidence="12">
    <location>
        <begin position="12"/>
        <end position="31"/>
    </location>
</feature>
<comment type="caution">
    <text evidence="14">The sequence shown here is derived from an EMBL/GenBank/DDBJ whole genome shotgun (WGS) entry which is preliminary data.</text>
</comment>
<sequence length="632" mass="70557">MLDFLRKKAQSTLIQAVVLIIMVVFIFWGVGTNLGGRRNSVASVNDTDISGVDFQRAYGQAVDGLQQQFGGKMPPGFVEQLGIKEQVLYRLIQAELLRQGGTEAGITVSDLPVQKRIEQMDVFQENGHFSLQRYKDVLAQNKMTIGSFEKGLKSDLGTDRVQELVGNFAVVPDNAVERWAAYTDEEIKIAYVKFEPAAFESQVKADGNELAAWFEKNKAKYRSEPKIRLKYLLFNQSEDEQQVQVAEEELKAKYEQDKESYRQPEQRHARHILFRVEEGASEAIKAEKKKKAEEVLAKTQAKDSDFAALAKEYSDDTSNKEQGGDLGFFPAGRMAPAFDAAVFAMKAGETSGLVETNFGYHLIKLEEVRPEVVRSFEQVKDNLAAGIRRQRAKALTFKRAATAYESIMKAGSLDKYSQKEQGKVQTTEHFSRTERPATLPADPKFIEAAFGLKKGELSSIIELREGYAVLFADDIQEPALPTLDTVREKVIADHAKAKAAELAAQAATKLLAASREKKALQTAEGVVVTTTEFLKRSAPAGKDAPPEQMLQEAFKLSWKEQLPAQPVQVGEAWFVYEVKERKAGATKANEQAREQQLATARRDLLTAWLGSLQAQAKIRINDNMFERDTPLE</sequence>
<evidence type="ECO:0000256" key="1">
    <source>
        <dbReference type="ARBA" id="ARBA00004382"/>
    </source>
</evidence>
<evidence type="ECO:0000256" key="2">
    <source>
        <dbReference type="ARBA" id="ARBA00022475"/>
    </source>
</evidence>
<dbReference type="InterPro" id="IPR046357">
    <property type="entry name" value="PPIase_dom_sf"/>
</dbReference>